<sequence>MSARKSSNIIPLHKARCDARDVCTIFISNFFTSKRISQNNYVLNEVIRKYEMHFQFLQRRKSTSKKFFYVLVYKKKKKWIKSFWRNSLLGYATIRCYHRRDVLRSHMGVTSR</sequence>
<dbReference type="EMBL" id="JADYXP020000016">
    <property type="protein sequence ID" value="KAL0108402.1"/>
    <property type="molecule type" value="Genomic_DNA"/>
</dbReference>
<evidence type="ECO:0000313" key="1">
    <source>
        <dbReference type="EMBL" id="KAL0108402.1"/>
    </source>
</evidence>
<keyword evidence="2" id="KW-1185">Reference proteome</keyword>
<comment type="caution">
    <text evidence="1">The sequence shown here is derived from an EMBL/GenBank/DDBJ whole genome shotgun (WGS) entry which is preliminary data.</text>
</comment>
<dbReference type="Proteomes" id="UP001430953">
    <property type="component" value="Unassembled WGS sequence"/>
</dbReference>
<accession>A0AAW2F3B0</accession>
<evidence type="ECO:0000313" key="2">
    <source>
        <dbReference type="Proteomes" id="UP001430953"/>
    </source>
</evidence>
<dbReference type="AlphaFoldDB" id="A0AAW2F3B0"/>
<organism evidence="1 2">
    <name type="scientific">Cardiocondyla obscurior</name>
    <dbReference type="NCBI Taxonomy" id="286306"/>
    <lineage>
        <taxon>Eukaryota</taxon>
        <taxon>Metazoa</taxon>
        <taxon>Ecdysozoa</taxon>
        <taxon>Arthropoda</taxon>
        <taxon>Hexapoda</taxon>
        <taxon>Insecta</taxon>
        <taxon>Pterygota</taxon>
        <taxon>Neoptera</taxon>
        <taxon>Endopterygota</taxon>
        <taxon>Hymenoptera</taxon>
        <taxon>Apocrita</taxon>
        <taxon>Aculeata</taxon>
        <taxon>Formicoidea</taxon>
        <taxon>Formicidae</taxon>
        <taxon>Myrmicinae</taxon>
        <taxon>Cardiocondyla</taxon>
    </lineage>
</organism>
<reference evidence="1 2" key="1">
    <citation type="submission" date="2023-03" db="EMBL/GenBank/DDBJ databases">
        <title>High recombination rates correlate with genetic variation in Cardiocondyla obscurior ants.</title>
        <authorList>
            <person name="Errbii M."/>
        </authorList>
    </citation>
    <scope>NUCLEOTIDE SEQUENCE [LARGE SCALE GENOMIC DNA]</scope>
    <source>
        <strain evidence="1">Alpha-2009</strain>
        <tissue evidence="1">Whole body</tissue>
    </source>
</reference>
<proteinExistence type="predicted"/>
<name>A0AAW2F3B0_9HYME</name>
<gene>
    <name evidence="1" type="ORF">PUN28_015150</name>
</gene>
<protein>
    <submittedName>
        <fullName evidence="1">Uncharacterized protein</fullName>
    </submittedName>
</protein>